<dbReference type="GO" id="GO:0003690">
    <property type="term" value="F:double-stranded DNA binding"/>
    <property type="evidence" value="ECO:0007669"/>
    <property type="project" value="TreeGrafter"/>
</dbReference>
<dbReference type="RefSeq" id="XP_011129952.1">
    <property type="nucleotide sequence ID" value="XM_011131650.1"/>
</dbReference>
<dbReference type="Proteomes" id="UP000019763">
    <property type="component" value="Unassembled WGS sequence"/>
</dbReference>
<dbReference type="Pfam" id="PF02735">
    <property type="entry name" value="Ku"/>
    <property type="match status" value="1"/>
</dbReference>
<accession>A0A023B8V9</accession>
<proteinExistence type="predicted"/>
<dbReference type="EMBL" id="AFNH02000426">
    <property type="protein sequence ID" value="EZG70290.1"/>
    <property type="molecule type" value="Genomic_DNA"/>
</dbReference>
<feature type="compositionally biased region" description="Polar residues" evidence="2">
    <location>
        <begin position="386"/>
        <end position="395"/>
    </location>
</feature>
<dbReference type="InterPro" id="IPR016194">
    <property type="entry name" value="SPOC-like_C_dom_sf"/>
</dbReference>
<sequence>MVVRETFYKRETPSLFVVGGETANETDYEGIMYVAVAKLGDVQDLFREWEPVAPQADCFEALLLAVNLLAQSDTGEQGGSSTYDPLGAKSIVVLGQRGMTWNDDEGSEEAISLIQRHGICISFISDEVGGEDEDEGNADEGNAGEGNAGNEAGSRSRPWELLQESLGLDMCRVWSAHDWFLEVMLKPDITKVKPTTTCRLPLEIGELKIPGYVYLCCKSNAPPSLKKGTRTMDEAEASQTGAEIAPVVQSRVAFAEDEAGLASEQDKEEIISAYLYGDKLIPLGEIDKDLPALPPEDKALKLVHTVTEEAYESFFIFGSTSFLVPDPSIPNSLVGYKFLADALRKSHLGIVARLKSRSNYPPKLVLLTPLTRPDKRTRVRRHAPTEQGNTNSSNIDPRLSDDDWRLDCCLIMNNLPFREDIRNYGFISHPIVANRNRLDAAIELIQNNKLESNTPLVWNPTMRNFVQHLIFSIATDNQQVSGDDQLYHLPKRSLEIPKQFMQHFQLSNKRSRAEEKQKVWKQAVTNTVSLNELFDTVIEDIQFDSADPVKSLNELAGRYKSNTDQMKRIISQFGDVIVEDMLVCRGANFPKFISAFSSIGHQENSAVADEYNSVLEQIVSVVKLNRNVFSDIESEITNELFIINDHMPEEKIVQLIKELKTAPKELVTLPTQSTQEVQSGEPVFEDDEFDDLE</sequence>
<evidence type="ECO:0000256" key="2">
    <source>
        <dbReference type="SAM" id="MobiDB-lite"/>
    </source>
</evidence>
<feature type="region of interest" description="Disordered" evidence="2">
    <location>
        <begin position="375"/>
        <end position="396"/>
    </location>
</feature>
<feature type="compositionally biased region" description="Acidic residues" evidence="2">
    <location>
        <begin position="129"/>
        <end position="138"/>
    </location>
</feature>
<dbReference type="OrthoDB" id="30826at2759"/>
<dbReference type="GO" id="GO:0000723">
    <property type="term" value="P:telomere maintenance"/>
    <property type="evidence" value="ECO:0007669"/>
    <property type="project" value="TreeGrafter"/>
</dbReference>
<feature type="domain" description="Ku" evidence="3">
    <location>
        <begin position="205"/>
        <end position="428"/>
    </location>
</feature>
<keyword evidence="5" id="KW-1185">Reference proteome</keyword>
<dbReference type="AlphaFoldDB" id="A0A023B8V9"/>
<dbReference type="InterPro" id="IPR006164">
    <property type="entry name" value="DNA_bd_Ku70/Ku80"/>
</dbReference>
<dbReference type="SUPFAM" id="SSF100939">
    <property type="entry name" value="SPOC domain-like"/>
    <property type="match status" value="1"/>
</dbReference>
<dbReference type="Gene3D" id="2.40.290.10">
    <property type="match status" value="1"/>
</dbReference>
<dbReference type="GO" id="GO:0006303">
    <property type="term" value="P:double-strand break repair via nonhomologous end joining"/>
    <property type="evidence" value="ECO:0007669"/>
    <property type="project" value="InterPro"/>
</dbReference>
<gene>
    <name evidence="4" type="ORF">GNI_056130</name>
</gene>
<evidence type="ECO:0000313" key="4">
    <source>
        <dbReference type="EMBL" id="EZG70290.1"/>
    </source>
</evidence>
<organism evidence="4 5">
    <name type="scientific">Gregarina niphandrodes</name>
    <name type="common">Septate eugregarine</name>
    <dbReference type="NCBI Taxonomy" id="110365"/>
    <lineage>
        <taxon>Eukaryota</taxon>
        <taxon>Sar</taxon>
        <taxon>Alveolata</taxon>
        <taxon>Apicomplexa</taxon>
        <taxon>Conoidasida</taxon>
        <taxon>Gregarinasina</taxon>
        <taxon>Eugregarinorida</taxon>
        <taxon>Gregarinidae</taxon>
        <taxon>Gregarina</taxon>
    </lineage>
</organism>
<reference evidence="4" key="1">
    <citation type="submission" date="2013-12" db="EMBL/GenBank/DDBJ databases">
        <authorList>
            <person name="Omoto C.K."/>
            <person name="Sibley D."/>
            <person name="Venepally P."/>
            <person name="Hadjithomas M."/>
            <person name="Karamycheva S."/>
            <person name="Brunk B."/>
            <person name="Roos D."/>
            <person name="Caler E."/>
            <person name="Lorenzi H."/>
        </authorList>
    </citation>
    <scope>NUCLEOTIDE SEQUENCE</scope>
</reference>
<dbReference type="GeneID" id="22912075"/>
<feature type="compositionally biased region" description="Acidic residues" evidence="2">
    <location>
        <begin position="683"/>
        <end position="693"/>
    </location>
</feature>
<dbReference type="PANTHER" id="PTHR12604">
    <property type="entry name" value="KU AUTOANTIGEN DNA HELICASE"/>
    <property type="match status" value="1"/>
</dbReference>
<dbReference type="PANTHER" id="PTHR12604:SF4">
    <property type="entry name" value="X-RAY REPAIR CROSS-COMPLEMENTING PROTEIN 5"/>
    <property type="match status" value="1"/>
</dbReference>
<dbReference type="GO" id="GO:0042162">
    <property type="term" value="F:telomeric DNA binding"/>
    <property type="evidence" value="ECO:0007669"/>
    <property type="project" value="TreeGrafter"/>
</dbReference>
<keyword evidence="1" id="KW-0238">DNA-binding</keyword>
<comment type="caution">
    <text evidence="4">The sequence shown here is derived from an EMBL/GenBank/DDBJ whole genome shotgun (WGS) entry which is preliminary data.</text>
</comment>
<name>A0A023B8V9_GRENI</name>
<evidence type="ECO:0000259" key="3">
    <source>
        <dbReference type="Pfam" id="PF02735"/>
    </source>
</evidence>
<feature type="region of interest" description="Disordered" evidence="2">
    <location>
        <begin position="670"/>
        <end position="693"/>
    </location>
</feature>
<protein>
    <submittedName>
        <fullName evidence="4">Ku70/Ku80 beta-barrel domain protein</fullName>
    </submittedName>
</protein>
<feature type="region of interest" description="Disordered" evidence="2">
    <location>
        <begin position="129"/>
        <end position="156"/>
    </location>
</feature>
<evidence type="ECO:0000256" key="1">
    <source>
        <dbReference type="ARBA" id="ARBA00023125"/>
    </source>
</evidence>
<evidence type="ECO:0000313" key="5">
    <source>
        <dbReference type="Proteomes" id="UP000019763"/>
    </source>
</evidence>
<dbReference type="GO" id="GO:0043564">
    <property type="term" value="C:Ku70:Ku80 complex"/>
    <property type="evidence" value="ECO:0007669"/>
    <property type="project" value="TreeGrafter"/>
</dbReference>
<dbReference type="VEuPathDB" id="CryptoDB:GNI_056130"/>